<dbReference type="EMBL" id="JAELVF020000004">
    <property type="protein sequence ID" value="MBU7600646.1"/>
    <property type="molecule type" value="Genomic_DNA"/>
</dbReference>
<dbReference type="Pfam" id="PF08044">
    <property type="entry name" value="DUF1707"/>
    <property type="match status" value="1"/>
</dbReference>
<evidence type="ECO:0000259" key="1">
    <source>
        <dbReference type="Pfam" id="PF08044"/>
    </source>
</evidence>
<evidence type="ECO:0000313" key="2">
    <source>
        <dbReference type="EMBL" id="MBU7600646.1"/>
    </source>
</evidence>
<name>A0A949JSX3_9ACTN</name>
<organism evidence="2 3">
    <name type="scientific">Streptomyces tardus</name>
    <dbReference type="NCBI Taxonomy" id="2780544"/>
    <lineage>
        <taxon>Bacteria</taxon>
        <taxon>Bacillati</taxon>
        <taxon>Actinomycetota</taxon>
        <taxon>Actinomycetes</taxon>
        <taxon>Kitasatosporales</taxon>
        <taxon>Streptomycetaceae</taxon>
        <taxon>Streptomyces</taxon>
    </lineage>
</organism>
<protein>
    <submittedName>
        <fullName evidence="2">DUF1707 domain-containing protein</fullName>
    </submittedName>
</protein>
<reference evidence="2" key="1">
    <citation type="submission" date="2021-06" db="EMBL/GenBank/DDBJ databases">
        <title>Sequencing of actinobacteria type strains.</title>
        <authorList>
            <person name="Nguyen G.-S."/>
            <person name="Wentzel A."/>
        </authorList>
    </citation>
    <scope>NUCLEOTIDE SEQUENCE</scope>
    <source>
        <strain evidence="2">P38-E01</strain>
    </source>
</reference>
<gene>
    <name evidence="2" type="ORF">JGS22_024215</name>
</gene>
<dbReference type="PANTHER" id="PTHR40763:SF4">
    <property type="entry name" value="DUF1707 DOMAIN-CONTAINING PROTEIN"/>
    <property type="match status" value="1"/>
</dbReference>
<dbReference type="AlphaFoldDB" id="A0A949JSX3"/>
<sequence length="212" mass="22872">MRASDADRDAIAERLRDGYAEGRLTTEEFEERLEAAYASRTRGELVPLVRDLPQPGSDTALGAADGTQSAGASVQRWRDRYGATPTSRTGIAVMGGFVRKGSWIMPRLFRCFTLWGGGQIDLRQARFEDRDVEIKAFAIMGGIDIIVPHDAEVEVTGIGIMGGFEQGATGTGTAGAPRVTVSGLALWGGVDVRRKKPRKGERGEDRELSDGS</sequence>
<dbReference type="InterPro" id="IPR012551">
    <property type="entry name" value="DUF1707_SHOCT-like"/>
</dbReference>
<proteinExistence type="predicted"/>
<evidence type="ECO:0000313" key="3">
    <source>
        <dbReference type="Proteomes" id="UP000694501"/>
    </source>
</evidence>
<keyword evidence="3" id="KW-1185">Reference proteome</keyword>
<dbReference type="PANTHER" id="PTHR40763">
    <property type="entry name" value="MEMBRANE PROTEIN-RELATED"/>
    <property type="match status" value="1"/>
</dbReference>
<comment type="caution">
    <text evidence="2">The sequence shown here is derived from an EMBL/GenBank/DDBJ whole genome shotgun (WGS) entry which is preliminary data.</text>
</comment>
<accession>A0A949JSX3</accession>
<dbReference type="Proteomes" id="UP000694501">
    <property type="component" value="Unassembled WGS sequence"/>
</dbReference>
<feature type="domain" description="DUF1707" evidence="1">
    <location>
        <begin position="1"/>
        <end position="53"/>
    </location>
</feature>